<dbReference type="Gene3D" id="2.40.160.50">
    <property type="entry name" value="membrane protein fhac: a member of the omp85/tpsb transporter family"/>
    <property type="match status" value="1"/>
</dbReference>
<reference evidence="12 13" key="1">
    <citation type="submission" date="2018-11" db="EMBL/GenBank/DDBJ databases">
        <title>Genomes From Bacteria Associated with the Canine Oral Cavity: a Test Case for Automated Genome-Based Taxonomic Assignment.</title>
        <authorList>
            <person name="Coil D.A."/>
            <person name="Jospin G."/>
            <person name="Darling A.E."/>
            <person name="Wallis C."/>
            <person name="Davis I.J."/>
            <person name="Harris S."/>
            <person name="Eisen J.A."/>
            <person name="Holcombe L.J."/>
            <person name="O'Flynn C."/>
        </authorList>
    </citation>
    <scope>NUCLEOTIDE SEQUENCE [LARGE SCALE GENOMIC DNA]</scope>
    <source>
        <strain evidence="11 13">OH1426_COT-023</strain>
        <strain evidence="10 12">OH2617_COT-023</strain>
    </source>
</reference>
<protein>
    <recommendedName>
        <fullName evidence="7">Outer membrane protein assembly factor BamA</fullName>
    </recommendedName>
</protein>
<dbReference type="PIRSF" id="PIRSF006076">
    <property type="entry name" value="OM_assembly_OMP85"/>
    <property type="match status" value="1"/>
</dbReference>
<dbReference type="AlphaFoldDB" id="A0A3P1XWW1"/>
<dbReference type="Pfam" id="PF07244">
    <property type="entry name" value="POTRA"/>
    <property type="match status" value="4"/>
</dbReference>
<comment type="caution">
    <text evidence="10">The sequence shown here is derived from an EMBL/GenBank/DDBJ whole genome shotgun (WGS) entry which is preliminary data.</text>
</comment>
<evidence type="ECO:0000256" key="2">
    <source>
        <dbReference type="ARBA" id="ARBA00022452"/>
    </source>
</evidence>
<dbReference type="NCBIfam" id="TIGR03303">
    <property type="entry name" value="OM_YaeT"/>
    <property type="match status" value="1"/>
</dbReference>
<feature type="signal peptide" evidence="8">
    <location>
        <begin position="1"/>
        <end position="22"/>
    </location>
</feature>
<keyword evidence="2" id="KW-1134">Transmembrane beta strand</keyword>
<dbReference type="GO" id="GO:0071709">
    <property type="term" value="P:membrane assembly"/>
    <property type="evidence" value="ECO:0007669"/>
    <property type="project" value="InterPro"/>
</dbReference>
<evidence type="ECO:0000256" key="6">
    <source>
        <dbReference type="ARBA" id="ARBA00023237"/>
    </source>
</evidence>
<dbReference type="Gene3D" id="3.10.20.310">
    <property type="entry name" value="membrane protein fhac"/>
    <property type="match status" value="5"/>
</dbReference>
<keyword evidence="6" id="KW-0998">Cell outer membrane</keyword>
<dbReference type="Proteomes" id="UP000279860">
    <property type="component" value="Unassembled WGS sequence"/>
</dbReference>
<feature type="chain" id="PRO_5036087625" description="Outer membrane protein assembly factor BamA" evidence="8">
    <location>
        <begin position="23"/>
        <end position="901"/>
    </location>
</feature>
<name>A0A3P1XWW1_TANFO</name>
<evidence type="ECO:0000256" key="4">
    <source>
        <dbReference type="ARBA" id="ARBA00022729"/>
    </source>
</evidence>
<gene>
    <name evidence="10" type="primary">bamA</name>
    <name evidence="10" type="ORF">EII40_03145</name>
    <name evidence="11" type="ORF">EII41_03650</name>
</gene>
<dbReference type="Proteomes" id="UP000278609">
    <property type="component" value="Unassembled WGS sequence"/>
</dbReference>
<dbReference type="InterPro" id="IPR034746">
    <property type="entry name" value="POTRA"/>
</dbReference>
<evidence type="ECO:0000313" key="10">
    <source>
        <dbReference type="EMBL" id="RRD62456.1"/>
    </source>
</evidence>
<dbReference type="PANTHER" id="PTHR12815:SF47">
    <property type="entry name" value="TRANSLOCATION AND ASSEMBLY MODULE SUBUNIT TAMA"/>
    <property type="match status" value="1"/>
</dbReference>
<keyword evidence="3" id="KW-0812">Transmembrane</keyword>
<dbReference type="GO" id="GO:0009279">
    <property type="term" value="C:cell outer membrane"/>
    <property type="evidence" value="ECO:0007669"/>
    <property type="project" value="UniProtKB-UniRule"/>
</dbReference>
<comment type="subcellular location">
    <subcellularLocation>
        <location evidence="1">Membrane</location>
    </subcellularLocation>
</comment>
<evidence type="ECO:0000313" key="13">
    <source>
        <dbReference type="Proteomes" id="UP000279860"/>
    </source>
</evidence>
<dbReference type="EMBL" id="RQYN01000008">
    <property type="protein sequence ID" value="RRD77447.1"/>
    <property type="molecule type" value="Genomic_DNA"/>
</dbReference>
<evidence type="ECO:0000256" key="5">
    <source>
        <dbReference type="ARBA" id="ARBA00023136"/>
    </source>
</evidence>
<accession>A0A3P1XWW1</accession>
<keyword evidence="5" id="KW-0472">Membrane</keyword>
<evidence type="ECO:0000313" key="11">
    <source>
        <dbReference type="EMBL" id="RRD77447.1"/>
    </source>
</evidence>
<evidence type="ECO:0000313" key="12">
    <source>
        <dbReference type="Proteomes" id="UP000278609"/>
    </source>
</evidence>
<dbReference type="PROSITE" id="PS51779">
    <property type="entry name" value="POTRA"/>
    <property type="match status" value="2"/>
</dbReference>
<dbReference type="PANTHER" id="PTHR12815">
    <property type="entry name" value="SORTING AND ASSEMBLY MACHINERY SAMM50 PROTEIN FAMILY MEMBER"/>
    <property type="match status" value="1"/>
</dbReference>
<evidence type="ECO:0000256" key="7">
    <source>
        <dbReference type="NCBIfam" id="TIGR03303"/>
    </source>
</evidence>
<sequence length="901" mass="102480">MHKKIRLIVTALLGMTVWGGTAQVNGTVLSDLIPSEAKDTVTQGEVPSISYSLTPKRYTIAGIQVTGARNYDDFVLIGFSGLSVGDEVSIPGDEITGAVKRFWKHGLFSDVKILATRVEDNKVWLEIRLKQRPRIAEIHYNGVKKSEREDLEVKLGLRKGHQITPNVLDRAETLIKKYFDAKGFKNIEVDMVQRSDVSKEGEVILEVNIDKNQKTKIQEIHLIGNDAVSDFTLKKAMKKTNEKFDLSKRFKLSWIELFSTKKFTSEEYENDKKNLIDKYNEFGYRDATIVSDSIVTISDKHVDIYLTIDEGNKYYLKDIQFVGNTKYPTEQLATLLNMKAGDVYNQKKLQERLQSDDDAVSNVYYNNGYLFFYADPVEVEVDNDSISLEIRIQEGPQATINKIIINGNDRLYENNIRRELRTKPGQLFSREDLMRSVRELAQTQHFDPEKMNPEPIPNAENGTVDIRYNLVSKANDQVEFSAGWGPTGLLGRLSLKFNNFSMKNLFNPGTYRGIIPQGEGQTFTISGQTSGKYFQSYSISFLDPWFGGKRPNTFSASAYYSKFTDFNSRYLNDRISSYNPLLMGGGYYGRSGYYGDGGSGFYESAYDPDKYMQMVGVNFGFGKRLNWPDDYFYAMLTLNYQLYSLKNWDRSFLITNGVSHKVSVDLSLQRSSIDNPLYTRHGSQFVASVSLTPPYSLLDGKDYAKIADPAEKHKLIEYHKWKFQGKVFFPLTPLPHNNGPKRTPVLMSRVEYGFLGYYNKNKISPFETFQVGGDGMTGYSNYYATEMIGLRGYDNMSLAGQNEHVLHGYAYSRLSMELRYPFILEPSSTIYGLAFVEAGNAWGTVKDFHPFDLKRSAGVGVRIFLPMIGMMGIDWAYGFDKPYGYPKTGGSHFHFVLGQEF</sequence>
<evidence type="ECO:0000256" key="8">
    <source>
        <dbReference type="SAM" id="SignalP"/>
    </source>
</evidence>
<dbReference type="OrthoDB" id="9802086at2"/>
<evidence type="ECO:0000259" key="9">
    <source>
        <dbReference type="PROSITE" id="PS51779"/>
    </source>
</evidence>
<proteinExistence type="predicted"/>
<dbReference type="InterPro" id="IPR023707">
    <property type="entry name" value="OM_assembly_BamA"/>
</dbReference>
<dbReference type="InterPro" id="IPR039910">
    <property type="entry name" value="D15-like"/>
</dbReference>
<keyword evidence="4 8" id="KW-0732">Signal</keyword>
<feature type="domain" description="POTRA" evidence="9">
    <location>
        <begin position="398"/>
        <end position="473"/>
    </location>
</feature>
<evidence type="ECO:0000256" key="3">
    <source>
        <dbReference type="ARBA" id="ARBA00022692"/>
    </source>
</evidence>
<dbReference type="InterPro" id="IPR010827">
    <property type="entry name" value="BamA/TamA_POTRA"/>
</dbReference>
<feature type="domain" description="POTRA" evidence="9">
    <location>
        <begin position="314"/>
        <end position="395"/>
    </location>
</feature>
<evidence type="ECO:0000256" key="1">
    <source>
        <dbReference type="ARBA" id="ARBA00004370"/>
    </source>
</evidence>
<dbReference type="EMBL" id="RQYS01000010">
    <property type="protein sequence ID" value="RRD62456.1"/>
    <property type="molecule type" value="Genomic_DNA"/>
</dbReference>
<organism evidence="10 12">
    <name type="scientific">Tannerella forsythia</name>
    <name type="common">Bacteroides forsythus</name>
    <dbReference type="NCBI Taxonomy" id="28112"/>
    <lineage>
        <taxon>Bacteria</taxon>
        <taxon>Pseudomonadati</taxon>
        <taxon>Bacteroidota</taxon>
        <taxon>Bacteroidia</taxon>
        <taxon>Bacteroidales</taxon>
        <taxon>Tannerellaceae</taxon>
        <taxon>Tannerella</taxon>
    </lineage>
</organism>